<evidence type="ECO:0000256" key="1">
    <source>
        <dbReference type="ARBA" id="ARBA00023015"/>
    </source>
</evidence>
<name>A0A7H1C4Z3_9PAST</name>
<dbReference type="InterPro" id="IPR036390">
    <property type="entry name" value="WH_DNA-bd_sf"/>
</dbReference>
<dbReference type="NCBIfam" id="NF033788">
    <property type="entry name" value="HTH_metalloreg"/>
    <property type="match status" value="1"/>
</dbReference>
<dbReference type="PANTHER" id="PTHR43132">
    <property type="entry name" value="ARSENICAL RESISTANCE OPERON REPRESSOR ARSR-RELATED"/>
    <property type="match status" value="1"/>
</dbReference>
<keyword evidence="1" id="KW-0805">Transcription regulation</keyword>
<keyword evidence="3" id="KW-0804">Transcription</keyword>
<keyword evidence="6" id="KW-1185">Reference proteome</keyword>
<dbReference type="PROSITE" id="PS50987">
    <property type="entry name" value="HTH_ARSR_2"/>
    <property type="match status" value="1"/>
</dbReference>
<dbReference type="Pfam" id="PF01022">
    <property type="entry name" value="HTH_5"/>
    <property type="match status" value="1"/>
</dbReference>
<dbReference type="InterPro" id="IPR051011">
    <property type="entry name" value="Metal_resp_trans_reg"/>
</dbReference>
<dbReference type="InterPro" id="IPR001845">
    <property type="entry name" value="HTH_ArsR_DNA-bd_dom"/>
</dbReference>
<dbReference type="InterPro" id="IPR011991">
    <property type="entry name" value="ArsR-like_HTH"/>
</dbReference>
<dbReference type="AlphaFoldDB" id="A0A7H1C4Z3"/>
<evidence type="ECO:0000313" key="6">
    <source>
        <dbReference type="Proteomes" id="UP000576260"/>
    </source>
</evidence>
<evidence type="ECO:0000313" key="5">
    <source>
        <dbReference type="EMBL" id="QNS16048.1"/>
    </source>
</evidence>
<dbReference type="EMBL" id="CP061280">
    <property type="protein sequence ID" value="QNS16048.1"/>
    <property type="molecule type" value="Genomic_DNA"/>
</dbReference>
<evidence type="ECO:0000256" key="2">
    <source>
        <dbReference type="ARBA" id="ARBA00023125"/>
    </source>
</evidence>
<protein>
    <submittedName>
        <fullName evidence="5">Winged helix-turn-helix transcriptional regulator</fullName>
    </submittedName>
</protein>
<dbReference type="GO" id="GO:0003700">
    <property type="term" value="F:DNA-binding transcription factor activity"/>
    <property type="evidence" value="ECO:0007669"/>
    <property type="project" value="InterPro"/>
</dbReference>
<dbReference type="RefSeq" id="WP_188157544.1">
    <property type="nucleotide sequence ID" value="NZ_CP061280.1"/>
</dbReference>
<dbReference type="PANTHER" id="PTHR43132:SF2">
    <property type="entry name" value="ARSENICAL RESISTANCE OPERON REPRESSOR ARSR-RELATED"/>
    <property type="match status" value="1"/>
</dbReference>
<evidence type="ECO:0000259" key="4">
    <source>
        <dbReference type="PROSITE" id="PS50987"/>
    </source>
</evidence>
<organism evidence="5 6">
    <name type="scientific">Mannheimia bovis</name>
    <dbReference type="NCBI Taxonomy" id="2770636"/>
    <lineage>
        <taxon>Bacteria</taxon>
        <taxon>Pseudomonadati</taxon>
        <taxon>Pseudomonadota</taxon>
        <taxon>Gammaproteobacteria</taxon>
        <taxon>Pasteurellales</taxon>
        <taxon>Pasteurellaceae</taxon>
        <taxon>Mannheimia</taxon>
    </lineage>
</organism>
<gene>
    <name evidence="5" type="ORF">ICJ55_04790</name>
</gene>
<dbReference type="InterPro" id="IPR036388">
    <property type="entry name" value="WH-like_DNA-bd_sf"/>
</dbReference>
<sequence>MENILSKCGEASDFLKLLANPNRLAVLCCLLEKKCNVTELSQKLGIPQAAMSNQLTILRESGAIDCEIKHRERLYYIKDERMNQMITLLHSFFCPELSQ</sequence>
<evidence type="ECO:0000256" key="3">
    <source>
        <dbReference type="ARBA" id="ARBA00023163"/>
    </source>
</evidence>
<proteinExistence type="predicted"/>
<dbReference type="SUPFAM" id="SSF46785">
    <property type="entry name" value="Winged helix' DNA-binding domain"/>
    <property type="match status" value="1"/>
</dbReference>
<dbReference type="SMART" id="SM00418">
    <property type="entry name" value="HTH_ARSR"/>
    <property type="match status" value="1"/>
</dbReference>
<accession>A0A7H1C4Z3</accession>
<keyword evidence="2" id="KW-0238">DNA-binding</keyword>
<feature type="domain" description="HTH arsR-type" evidence="4">
    <location>
        <begin position="5"/>
        <end position="97"/>
    </location>
</feature>
<reference evidence="5 6" key="1">
    <citation type="submission" date="2020-09" db="EMBL/GenBank/DDBJ databases">
        <title>Mannheimia bovis sp.nov., isolated from a cow.</title>
        <authorList>
            <person name="Li F."/>
        </authorList>
    </citation>
    <scope>NUCLEOTIDE SEQUENCE [LARGE SCALE GENOMIC DNA]</scope>
    <source>
        <strain evidence="5 6">ZY190616</strain>
    </source>
</reference>
<dbReference type="CDD" id="cd00090">
    <property type="entry name" value="HTH_ARSR"/>
    <property type="match status" value="1"/>
</dbReference>
<dbReference type="Gene3D" id="1.10.10.10">
    <property type="entry name" value="Winged helix-like DNA-binding domain superfamily/Winged helix DNA-binding domain"/>
    <property type="match status" value="1"/>
</dbReference>
<dbReference type="Proteomes" id="UP000576260">
    <property type="component" value="Chromosome"/>
</dbReference>
<dbReference type="PRINTS" id="PR00778">
    <property type="entry name" value="HTHARSR"/>
</dbReference>
<dbReference type="GO" id="GO:0003677">
    <property type="term" value="F:DNA binding"/>
    <property type="evidence" value="ECO:0007669"/>
    <property type="project" value="UniProtKB-KW"/>
</dbReference>
<dbReference type="KEGG" id="mbos:ICJ55_04790"/>